<name>A0ABT7ACA4_9HYPH</name>
<dbReference type="PROSITE" id="PS50850">
    <property type="entry name" value="MFS"/>
    <property type="match status" value="1"/>
</dbReference>
<evidence type="ECO:0000259" key="8">
    <source>
        <dbReference type="PROSITE" id="PS50850"/>
    </source>
</evidence>
<keyword evidence="4 7" id="KW-1133">Transmembrane helix</keyword>
<feature type="transmembrane region" description="Helical" evidence="7">
    <location>
        <begin position="106"/>
        <end position="125"/>
    </location>
</feature>
<dbReference type="InterPro" id="IPR011701">
    <property type="entry name" value="MFS"/>
</dbReference>
<feature type="domain" description="Major facilitator superfamily (MFS) profile" evidence="8">
    <location>
        <begin position="14"/>
        <end position="407"/>
    </location>
</feature>
<dbReference type="Gene3D" id="1.20.1250.20">
    <property type="entry name" value="MFS general substrate transporter like domains"/>
    <property type="match status" value="1"/>
</dbReference>
<sequence length="418" mass="43723">MNLKDFKKAGHWPTLLAAFLYFDISFMAWVALGPLIIYITAGMNLPVEDKFTLVAIPVLAGALLRVPLGTIADHIGSKRTGVIAQVLVILATAWVLFFGLGSPAAIAIFGLTLGIAGASFAVALPQASRWYPPHYQGVVMGIAGAGNMGVVLDTLFAPWLAETYGWQSVFGVLLVPMIAILAFYIFAAKDAPDARKPVSWGAYKALLGDADSRWFMFFYFITFGGFVGLANALPLYFTVHYHLSGVAAGLLVAFIVACGSGFRPVGGYIADRVGGIRTLSVLFAVVAACYFAIATLPAGPAGPADGFGLTGLPAVAWTAVLLFSVGVLALGMGNGAVFQLLPQRFRREIGIMTGLVGCAGGVGGFFLAKTLGVAKGMTGSFASGFIFFGVLALLGFAGLALVKARWRTTWGAVSGARI</sequence>
<evidence type="ECO:0000313" key="9">
    <source>
        <dbReference type="EMBL" id="MDJ1156996.1"/>
    </source>
</evidence>
<evidence type="ECO:0000256" key="5">
    <source>
        <dbReference type="ARBA" id="ARBA00023063"/>
    </source>
</evidence>
<reference evidence="9 10" key="1">
    <citation type="submission" date="2023-05" db="EMBL/GenBank/DDBJ databases">
        <title>Chelatococcus sp. nov., a moderately thermophilic bacterium isolated from hot spring microbial mat.</title>
        <authorList>
            <person name="Hu C.-J."/>
            <person name="Li W.-J."/>
        </authorList>
    </citation>
    <scope>NUCLEOTIDE SEQUENCE [LARGE SCALE GENOMIC DNA]</scope>
    <source>
        <strain evidence="9 10">SYSU G07232</strain>
    </source>
</reference>
<feature type="transmembrane region" description="Helical" evidence="7">
    <location>
        <begin position="243"/>
        <end position="262"/>
    </location>
</feature>
<evidence type="ECO:0000256" key="1">
    <source>
        <dbReference type="ARBA" id="ARBA00004141"/>
    </source>
</evidence>
<accession>A0ABT7ACA4</accession>
<evidence type="ECO:0000256" key="2">
    <source>
        <dbReference type="ARBA" id="ARBA00008432"/>
    </source>
</evidence>
<evidence type="ECO:0000256" key="7">
    <source>
        <dbReference type="SAM" id="Phobius"/>
    </source>
</evidence>
<feature type="transmembrane region" description="Helical" evidence="7">
    <location>
        <begin position="80"/>
        <end position="100"/>
    </location>
</feature>
<feature type="transmembrane region" description="Helical" evidence="7">
    <location>
        <begin position="137"/>
        <end position="160"/>
    </location>
</feature>
<dbReference type="PANTHER" id="PTHR23515">
    <property type="entry name" value="HIGH-AFFINITY NITRATE TRANSPORTER 2.3"/>
    <property type="match status" value="1"/>
</dbReference>
<dbReference type="InterPro" id="IPR036259">
    <property type="entry name" value="MFS_trans_sf"/>
</dbReference>
<dbReference type="RefSeq" id="WP_283738984.1">
    <property type="nucleotide sequence ID" value="NZ_JASJEV010000001.1"/>
</dbReference>
<feature type="transmembrane region" description="Helical" evidence="7">
    <location>
        <begin position="51"/>
        <end position="68"/>
    </location>
</feature>
<evidence type="ECO:0000256" key="6">
    <source>
        <dbReference type="ARBA" id="ARBA00023136"/>
    </source>
</evidence>
<dbReference type="Proteomes" id="UP001321492">
    <property type="component" value="Unassembled WGS sequence"/>
</dbReference>
<feature type="transmembrane region" description="Helical" evidence="7">
    <location>
        <begin position="349"/>
        <end position="368"/>
    </location>
</feature>
<dbReference type="InterPro" id="IPR020846">
    <property type="entry name" value="MFS_dom"/>
</dbReference>
<feature type="transmembrane region" description="Helical" evidence="7">
    <location>
        <begin position="12"/>
        <end position="39"/>
    </location>
</feature>
<comment type="similarity">
    <text evidence="2">Belongs to the major facilitator superfamily. Nitrate/nitrite porter (TC 2.A.1.8) family.</text>
</comment>
<evidence type="ECO:0000256" key="4">
    <source>
        <dbReference type="ARBA" id="ARBA00022989"/>
    </source>
</evidence>
<dbReference type="Pfam" id="PF07690">
    <property type="entry name" value="MFS_1"/>
    <property type="match status" value="1"/>
</dbReference>
<feature type="transmembrane region" description="Helical" evidence="7">
    <location>
        <begin position="214"/>
        <end position="237"/>
    </location>
</feature>
<evidence type="ECO:0000313" key="10">
    <source>
        <dbReference type="Proteomes" id="UP001321492"/>
    </source>
</evidence>
<comment type="caution">
    <text evidence="9">The sequence shown here is derived from an EMBL/GenBank/DDBJ whole genome shotgun (WGS) entry which is preliminary data.</text>
</comment>
<dbReference type="EMBL" id="JASJEV010000001">
    <property type="protein sequence ID" value="MDJ1156996.1"/>
    <property type="molecule type" value="Genomic_DNA"/>
</dbReference>
<feature type="transmembrane region" description="Helical" evidence="7">
    <location>
        <begin position="314"/>
        <end position="337"/>
    </location>
</feature>
<dbReference type="InterPro" id="IPR044772">
    <property type="entry name" value="NO3_transporter"/>
</dbReference>
<gene>
    <name evidence="9" type="ORF">QNA08_01910</name>
</gene>
<keyword evidence="5" id="KW-0534">Nitrate assimilation</keyword>
<feature type="transmembrane region" description="Helical" evidence="7">
    <location>
        <begin position="166"/>
        <end position="187"/>
    </location>
</feature>
<dbReference type="SUPFAM" id="SSF103473">
    <property type="entry name" value="MFS general substrate transporter"/>
    <property type="match status" value="1"/>
</dbReference>
<keyword evidence="10" id="KW-1185">Reference proteome</keyword>
<proteinExistence type="inferred from homology"/>
<dbReference type="CDD" id="cd17341">
    <property type="entry name" value="MFS_NRT2_like"/>
    <property type="match status" value="1"/>
</dbReference>
<feature type="transmembrane region" description="Helical" evidence="7">
    <location>
        <begin position="380"/>
        <end position="402"/>
    </location>
</feature>
<keyword evidence="3 7" id="KW-0812">Transmembrane</keyword>
<evidence type="ECO:0000256" key="3">
    <source>
        <dbReference type="ARBA" id="ARBA00022692"/>
    </source>
</evidence>
<feature type="transmembrane region" description="Helical" evidence="7">
    <location>
        <begin position="274"/>
        <end position="294"/>
    </location>
</feature>
<comment type="subcellular location">
    <subcellularLocation>
        <location evidence="1">Membrane</location>
        <topology evidence="1">Multi-pass membrane protein</topology>
    </subcellularLocation>
</comment>
<organism evidence="9 10">
    <name type="scientific">Chelatococcus albus</name>
    <dbReference type="NCBI Taxonomy" id="3047466"/>
    <lineage>
        <taxon>Bacteria</taxon>
        <taxon>Pseudomonadati</taxon>
        <taxon>Pseudomonadota</taxon>
        <taxon>Alphaproteobacteria</taxon>
        <taxon>Hyphomicrobiales</taxon>
        <taxon>Chelatococcaceae</taxon>
        <taxon>Chelatococcus</taxon>
    </lineage>
</organism>
<keyword evidence="6 7" id="KW-0472">Membrane</keyword>
<protein>
    <submittedName>
        <fullName evidence="9">Nitrate/nitrite transporter</fullName>
    </submittedName>
</protein>